<dbReference type="InterPro" id="IPR020471">
    <property type="entry name" value="AKR"/>
</dbReference>
<dbReference type="GO" id="GO:0016616">
    <property type="term" value="F:oxidoreductase activity, acting on the CH-OH group of donors, NAD or NADP as acceptor"/>
    <property type="evidence" value="ECO:0007669"/>
    <property type="project" value="UniProtKB-ARBA"/>
</dbReference>
<reference evidence="5" key="1">
    <citation type="submission" date="2025-08" db="UniProtKB">
        <authorList>
            <consortium name="RefSeq"/>
        </authorList>
    </citation>
    <scope>IDENTIFICATION</scope>
    <source>
        <tissue evidence="5">Whole insect</tissue>
    </source>
</reference>
<sequence length="79" mass="9264">MIRYLIERNIVPIPKSVSPQRIKENIEIFDFALDNDDMKKIKGLDKDESGRIVKFDFFSEEVRDSPEFPFPKCQKVSAN</sequence>
<accession>A0A6P7G972</accession>
<dbReference type="PROSITE" id="PS00063">
    <property type="entry name" value="ALDOKETO_REDUCTASE_3"/>
    <property type="match status" value="1"/>
</dbReference>
<organism evidence="5">
    <name type="scientific">Diabrotica virgifera virgifera</name>
    <name type="common">western corn rootworm</name>
    <dbReference type="NCBI Taxonomy" id="50390"/>
    <lineage>
        <taxon>Eukaryota</taxon>
        <taxon>Metazoa</taxon>
        <taxon>Ecdysozoa</taxon>
        <taxon>Arthropoda</taxon>
        <taxon>Hexapoda</taxon>
        <taxon>Insecta</taxon>
        <taxon>Pterygota</taxon>
        <taxon>Neoptera</taxon>
        <taxon>Endopterygota</taxon>
        <taxon>Coleoptera</taxon>
        <taxon>Polyphaga</taxon>
        <taxon>Cucujiformia</taxon>
        <taxon>Chrysomeloidea</taxon>
        <taxon>Chrysomelidae</taxon>
        <taxon>Galerucinae</taxon>
        <taxon>Diabroticina</taxon>
        <taxon>Diabroticites</taxon>
        <taxon>Diabrotica</taxon>
    </lineage>
</organism>
<dbReference type="InterPro" id="IPR023210">
    <property type="entry name" value="NADP_OxRdtase_dom"/>
</dbReference>
<keyword evidence="3" id="KW-0560">Oxidoreductase</keyword>
<dbReference type="Pfam" id="PF00248">
    <property type="entry name" value="Aldo_ket_red"/>
    <property type="match status" value="1"/>
</dbReference>
<keyword evidence="2" id="KW-0521">NADP</keyword>
<dbReference type="PANTHER" id="PTHR43827">
    <property type="entry name" value="2,5-DIKETO-D-GLUCONIC ACID REDUCTASE"/>
    <property type="match status" value="1"/>
</dbReference>
<dbReference type="AlphaFoldDB" id="A0A6P7G972"/>
<evidence type="ECO:0000313" key="5">
    <source>
        <dbReference type="RefSeq" id="XP_028145669.1"/>
    </source>
</evidence>
<name>A0A6P7G972_DIAVI</name>
<dbReference type="PANTHER" id="PTHR43827:SF3">
    <property type="entry name" value="NADP-DEPENDENT OXIDOREDUCTASE DOMAIN-CONTAINING PROTEIN"/>
    <property type="match status" value="1"/>
</dbReference>
<evidence type="ECO:0000256" key="1">
    <source>
        <dbReference type="ARBA" id="ARBA00007905"/>
    </source>
</evidence>
<dbReference type="InParanoid" id="A0A6P7G972"/>
<feature type="domain" description="NADP-dependent oxidoreductase" evidence="4">
    <location>
        <begin position="2"/>
        <end position="45"/>
    </location>
</feature>
<evidence type="ECO:0000256" key="2">
    <source>
        <dbReference type="ARBA" id="ARBA00022857"/>
    </source>
</evidence>
<dbReference type="InterPro" id="IPR036812">
    <property type="entry name" value="NAD(P)_OxRdtase_dom_sf"/>
</dbReference>
<dbReference type="SUPFAM" id="SSF51430">
    <property type="entry name" value="NAD(P)-linked oxidoreductase"/>
    <property type="match status" value="1"/>
</dbReference>
<dbReference type="Gene3D" id="3.20.20.100">
    <property type="entry name" value="NADP-dependent oxidoreductase domain"/>
    <property type="match status" value="1"/>
</dbReference>
<evidence type="ECO:0000256" key="3">
    <source>
        <dbReference type="ARBA" id="ARBA00023002"/>
    </source>
</evidence>
<evidence type="ECO:0000259" key="4">
    <source>
        <dbReference type="Pfam" id="PF00248"/>
    </source>
</evidence>
<gene>
    <name evidence="5" type="primary">LOC114339246</name>
</gene>
<dbReference type="RefSeq" id="XP_028145669.1">
    <property type="nucleotide sequence ID" value="XM_028289868.1"/>
</dbReference>
<dbReference type="InterPro" id="IPR018170">
    <property type="entry name" value="Aldo/ket_reductase_CS"/>
</dbReference>
<comment type="similarity">
    <text evidence="1">Belongs to the aldo/keto reductase family.</text>
</comment>
<protein>
    <submittedName>
        <fullName evidence="5">3-oxo-5-beta-steroid 4-dehydrogenase-like</fullName>
    </submittedName>
</protein>
<proteinExistence type="inferred from homology"/>